<keyword evidence="2" id="KW-1185">Reference proteome</keyword>
<dbReference type="PANTHER" id="PTHR15131:SF3">
    <property type="entry name" value="SNRNA-ACTIVATING PROTEIN COMPLEX SUBUNIT 1"/>
    <property type="match status" value="1"/>
</dbReference>
<dbReference type="STRING" id="610380.E2BSM7"/>
<organism evidence="2">
    <name type="scientific">Harpegnathos saltator</name>
    <name type="common">Jerdon's jumping ant</name>
    <dbReference type="NCBI Taxonomy" id="610380"/>
    <lineage>
        <taxon>Eukaryota</taxon>
        <taxon>Metazoa</taxon>
        <taxon>Ecdysozoa</taxon>
        <taxon>Arthropoda</taxon>
        <taxon>Hexapoda</taxon>
        <taxon>Insecta</taxon>
        <taxon>Pterygota</taxon>
        <taxon>Neoptera</taxon>
        <taxon>Endopterygota</taxon>
        <taxon>Hymenoptera</taxon>
        <taxon>Apocrita</taxon>
        <taxon>Aculeata</taxon>
        <taxon>Formicoidea</taxon>
        <taxon>Formicidae</taxon>
        <taxon>Ponerinae</taxon>
        <taxon>Ponerini</taxon>
        <taxon>Harpegnathos</taxon>
    </lineage>
</organism>
<gene>
    <name evidence="1" type="ORF">EAI_01639</name>
</gene>
<dbReference type="PANTHER" id="PTHR15131">
    <property type="entry name" value="SMALL NUCLEAR RNA ACTIVATING COMPLEX, POLYPEPTIDE 1"/>
    <property type="match status" value="1"/>
</dbReference>
<dbReference type="InterPro" id="IPR019188">
    <property type="entry name" value="SNAPC1"/>
</dbReference>
<dbReference type="Proteomes" id="UP000008237">
    <property type="component" value="Unassembled WGS sequence"/>
</dbReference>
<accession>E2BSM7</accession>
<dbReference type="InParanoid" id="E2BSM7"/>
<sequence length="98" mass="11942">LMDAFQCDCQTLLTRFELTYNTHFQNFCEIWREMQFSLIFDVYYMVTDKAKFRMTLSDWKCLMDLHQKVKVEEYLDANYILCKLIVDRAFIHCLSDIE</sequence>
<protein>
    <submittedName>
        <fullName evidence="1">Uncharacterized protein</fullName>
    </submittedName>
</protein>
<evidence type="ECO:0000313" key="1">
    <source>
        <dbReference type="EMBL" id="EFN81273.1"/>
    </source>
</evidence>
<dbReference type="GO" id="GO:0019185">
    <property type="term" value="C:snRNA-activating protein complex"/>
    <property type="evidence" value="ECO:0007669"/>
    <property type="project" value="TreeGrafter"/>
</dbReference>
<name>E2BSM7_HARSA</name>
<dbReference type="AlphaFoldDB" id="E2BSM7"/>
<proteinExistence type="predicted"/>
<dbReference type="EMBL" id="GL450241">
    <property type="protein sequence ID" value="EFN81273.1"/>
    <property type="molecule type" value="Genomic_DNA"/>
</dbReference>
<evidence type="ECO:0000313" key="2">
    <source>
        <dbReference type="Proteomes" id="UP000008237"/>
    </source>
</evidence>
<feature type="non-terminal residue" evidence="1">
    <location>
        <position position="98"/>
    </location>
</feature>
<dbReference type="GO" id="GO:0042795">
    <property type="term" value="P:snRNA transcription by RNA polymerase II"/>
    <property type="evidence" value="ECO:0007669"/>
    <property type="project" value="TreeGrafter"/>
</dbReference>
<dbReference type="OrthoDB" id="20127at2759"/>
<dbReference type="Pfam" id="PF09808">
    <property type="entry name" value="SNAPC1"/>
    <property type="match status" value="2"/>
</dbReference>
<reference evidence="1 2" key="1">
    <citation type="journal article" date="2010" name="Science">
        <title>Genomic comparison of the ants Camponotus floridanus and Harpegnathos saltator.</title>
        <authorList>
            <person name="Bonasio R."/>
            <person name="Zhang G."/>
            <person name="Ye C."/>
            <person name="Mutti N.S."/>
            <person name="Fang X."/>
            <person name="Qin N."/>
            <person name="Donahue G."/>
            <person name="Yang P."/>
            <person name="Li Q."/>
            <person name="Li C."/>
            <person name="Zhang P."/>
            <person name="Huang Z."/>
            <person name="Berger S.L."/>
            <person name="Reinberg D."/>
            <person name="Wang J."/>
            <person name="Liebig J."/>
        </authorList>
    </citation>
    <scope>NUCLEOTIDE SEQUENCE [LARGE SCALE GENOMIC DNA]</scope>
    <source>
        <strain evidence="1 2">R22 G/1</strain>
    </source>
</reference>
<dbReference type="GO" id="GO:0043565">
    <property type="term" value="F:sequence-specific DNA binding"/>
    <property type="evidence" value="ECO:0007669"/>
    <property type="project" value="TreeGrafter"/>
</dbReference>
<dbReference type="GO" id="GO:0042796">
    <property type="term" value="P:snRNA transcription by RNA polymerase III"/>
    <property type="evidence" value="ECO:0007669"/>
    <property type="project" value="TreeGrafter"/>
</dbReference>
<feature type="non-terminal residue" evidence="1">
    <location>
        <position position="1"/>
    </location>
</feature>